<dbReference type="NCBIfam" id="TIGR01543">
    <property type="entry name" value="proheadase_HK97"/>
    <property type="match status" value="1"/>
</dbReference>
<reference evidence="8 9" key="1">
    <citation type="journal article" date="2014" name="Appl. Environ. Microbiol.">
        <title>Genome and proteome analysis of bacteriophage Ldl1 reveals the existence of a novel phage group infecting Lactobacillus delbrueckii subsp. Lactis.</title>
        <authorList>
            <person name="Casey E."/>
            <person name="Mahony J."/>
            <person name="Neve H."/>
            <person name="Noben J.P."/>
            <person name="Bello F.D."/>
            <person name="van Sinderen D."/>
        </authorList>
    </citation>
    <scope>NUCLEOTIDE SEQUENCE [LARGE SCALE GENOMIC DNA]</scope>
    <source>
        <strain evidence="8">Ldl1</strain>
    </source>
</reference>
<feature type="region of interest" description="Disordered" evidence="6">
    <location>
        <begin position="233"/>
        <end position="260"/>
    </location>
</feature>
<feature type="domain" description="Prohead serine protease" evidence="7">
    <location>
        <begin position="12"/>
        <end position="182"/>
    </location>
</feature>
<accession>A0A0A7DMK2</accession>
<dbReference type="InterPro" id="IPR054613">
    <property type="entry name" value="Peptidase_S78_dom"/>
</dbReference>
<evidence type="ECO:0000256" key="2">
    <source>
        <dbReference type="ARBA" id="ARBA00022670"/>
    </source>
</evidence>
<dbReference type="Pfam" id="PF04586">
    <property type="entry name" value="Peptidase_S78"/>
    <property type="match status" value="1"/>
</dbReference>
<gene>
    <name evidence="8" type="ORF">LDL_014</name>
</gene>
<keyword evidence="3" id="KW-0378">Hydrolase</keyword>
<keyword evidence="4" id="KW-0118">Viral capsid assembly</keyword>
<dbReference type="InterPro" id="IPR006433">
    <property type="entry name" value="Prohead_protease"/>
</dbReference>
<feature type="compositionally biased region" description="Basic and acidic residues" evidence="6">
    <location>
        <begin position="233"/>
        <end position="256"/>
    </location>
</feature>
<evidence type="ECO:0000313" key="9">
    <source>
        <dbReference type="Proteomes" id="UP000030928"/>
    </source>
</evidence>
<keyword evidence="9" id="KW-1185">Reference proteome</keyword>
<dbReference type="RefSeq" id="YP_009126456.1">
    <property type="nucleotide sequence ID" value="NC_026609.1"/>
</dbReference>
<keyword evidence="1" id="KW-1188">Viral release from host cell</keyword>
<dbReference type="Proteomes" id="UP000030928">
    <property type="component" value="Segment"/>
</dbReference>
<name>A0A0A7DMK2_9CAUD</name>
<evidence type="ECO:0000313" key="8">
    <source>
        <dbReference type="EMBL" id="AIS73872.1"/>
    </source>
</evidence>
<dbReference type="GeneID" id="23681217"/>
<protein>
    <submittedName>
        <fullName evidence="8">Prohead protease</fullName>
    </submittedName>
</protein>
<evidence type="ECO:0000256" key="1">
    <source>
        <dbReference type="ARBA" id="ARBA00022612"/>
    </source>
</evidence>
<evidence type="ECO:0000259" key="7">
    <source>
        <dbReference type="Pfam" id="PF04586"/>
    </source>
</evidence>
<organism evidence="8 9">
    <name type="scientific">Lactobacillus phage Ldl1</name>
    <dbReference type="NCBI Taxonomy" id="1552735"/>
    <lineage>
        <taxon>Viruses</taxon>
        <taxon>Duplodnaviria</taxon>
        <taxon>Heunggongvirae</taxon>
        <taxon>Uroviricota</taxon>
        <taxon>Caudoviricetes</taxon>
        <taxon>Tybeckvirinae</taxon>
        <taxon>Lidleunavirus</taxon>
        <taxon>Lidleunavirus Ldl1</taxon>
    </lineage>
</organism>
<dbReference type="EMBL" id="KM514685">
    <property type="protein sequence ID" value="AIS73872.1"/>
    <property type="molecule type" value="Genomic_DNA"/>
</dbReference>
<dbReference type="GO" id="GO:0046797">
    <property type="term" value="P:viral procapsid maturation"/>
    <property type="evidence" value="ECO:0007669"/>
    <property type="project" value="UniProtKB-KW"/>
</dbReference>
<evidence type="ECO:0000256" key="3">
    <source>
        <dbReference type="ARBA" id="ARBA00022801"/>
    </source>
</evidence>
<proteinExistence type="predicted"/>
<keyword evidence="5" id="KW-1273">Viral capsid maturation</keyword>
<feature type="region of interest" description="Disordered" evidence="6">
    <location>
        <begin position="285"/>
        <end position="384"/>
    </location>
</feature>
<evidence type="ECO:0000256" key="6">
    <source>
        <dbReference type="SAM" id="MobiDB-lite"/>
    </source>
</evidence>
<keyword evidence="2 8" id="KW-0645">Protease</keyword>
<sequence length="384" mass="43877">MKNNEEQRVLELRSENFEFNDNDLTVSGYVNKAGDISKVIGRPDSNGQLQFFYETIDPQAFVDSINNRPDGKPIDLYADHDPQKLLATTDNGSLELNVDDVGLHMRAHIVNTNDGRDAYELIKSGIMGKMSFGFRVKHASMDFSYANAHKYPLRKVDSLDLMEVSAVRFPAYLDTNIEARNTQEVFAELEKRGFNVSNCEFNTDKNGENNLNMNFEEMKSDEIRSFIEQGKQELNKREDADTEKPAEERLEQKEVPQQKATSGNVIVLKLDENILSKISSVFAQPATKEEVPTEDSRDEDDLDTNADKQVEEEQKKAEKPEEKSEEKPAEDEKKEGQEKSEAEDKEEDKEENRESLSDQPQQASLDEHQQEIKSIIDSLKELFH</sequence>
<dbReference type="KEGG" id="vg:23681217"/>
<dbReference type="GO" id="GO:0008233">
    <property type="term" value="F:peptidase activity"/>
    <property type="evidence" value="ECO:0007669"/>
    <property type="project" value="UniProtKB-KW"/>
</dbReference>
<dbReference type="OrthoDB" id="9844at10239"/>
<dbReference type="GO" id="GO:0006508">
    <property type="term" value="P:proteolysis"/>
    <property type="evidence" value="ECO:0007669"/>
    <property type="project" value="UniProtKB-KW"/>
</dbReference>
<feature type="compositionally biased region" description="Basic and acidic residues" evidence="6">
    <location>
        <begin position="305"/>
        <end position="342"/>
    </location>
</feature>
<evidence type="ECO:0000256" key="4">
    <source>
        <dbReference type="ARBA" id="ARBA00022950"/>
    </source>
</evidence>
<evidence type="ECO:0000256" key="5">
    <source>
        <dbReference type="ARBA" id="ARBA00023045"/>
    </source>
</evidence>